<dbReference type="EMBL" id="CABFNP030001338">
    <property type="protein sequence ID" value="CAI6100097.1"/>
    <property type="molecule type" value="Genomic_DNA"/>
</dbReference>
<keyword evidence="2" id="KW-1185">Reference proteome</keyword>
<evidence type="ECO:0000313" key="1">
    <source>
        <dbReference type="EMBL" id="CAI6100097.1"/>
    </source>
</evidence>
<evidence type="ECO:0000313" key="2">
    <source>
        <dbReference type="Proteomes" id="UP001160390"/>
    </source>
</evidence>
<dbReference type="AlphaFoldDB" id="A0AA35QDQ4"/>
<sequence length="90" mass="9008">MWAREVLADACFEQLRGVGAMACCEMVECVSTAGTATHGIAIGSAGPLALNSTPSPVDTLPAMSVGRPPPPAGLVNPLCPCALAATLSEI</sequence>
<comment type="caution">
    <text evidence="1">The sequence shown here is derived from an EMBL/GenBank/DDBJ whole genome shotgun (WGS) entry which is preliminary data.</text>
</comment>
<proteinExistence type="predicted"/>
<dbReference type="Proteomes" id="UP001160390">
    <property type="component" value="Unassembled WGS sequence"/>
</dbReference>
<reference evidence="1" key="1">
    <citation type="submission" date="2023-01" db="EMBL/GenBank/DDBJ databases">
        <authorList>
            <person name="Piombo E."/>
        </authorList>
    </citation>
    <scope>NUCLEOTIDE SEQUENCE</scope>
</reference>
<name>A0AA35QDQ4_9HYPO</name>
<gene>
    <name evidence="1" type="ORF">CCHLO57077_00004234</name>
</gene>
<protein>
    <submittedName>
        <fullName evidence="1">Uncharacterized protein</fullName>
    </submittedName>
</protein>
<accession>A0AA35QDQ4</accession>
<organism evidence="1 2">
    <name type="scientific">Clonostachys chloroleuca</name>
    <dbReference type="NCBI Taxonomy" id="1926264"/>
    <lineage>
        <taxon>Eukaryota</taxon>
        <taxon>Fungi</taxon>
        <taxon>Dikarya</taxon>
        <taxon>Ascomycota</taxon>
        <taxon>Pezizomycotina</taxon>
        <taxon>Sordariomycetes</taxon>
        <taxon>Hypocreomycetidae</taxon>
        <taxon>Hypocreales</taxon>
        <taxon>Bionectriaceae</taxon>
        <taxon>Clonostachys</taxon>
    </lineage>
</organism>